<dbReference type="Gene3D" id="3.55.50.10">
    <property type="entry name" value="Baseplate protein-like domains"/>
    <property type="match status" value="1"/>
</dbReference>
<dbReference type="InterPro" id="IPR006531">
    <property type="entry name" value="Gp5/Vgr_OB"/>
</dbReference>
<dbReference type="AlphaFoldDB" id="A0A6H0KR11"/>
<sequence>MPQELHHIRTQVFIDGKRFLFSSLKLDQYLNGHHVFDIVLKGKPLPNECIWSQDRNEIISKQGAEVLIKMTELPDGKENIFKGIITRVQISGGNDDSGTLHFRGYSPTILLESNKTMDSFTDKKLAEIADEIAGSYGNGIKMINAPSYKDKIPYVQQHEESGYAFLQRLAYQYGEWCYYDGELFHWGNPGKDEDEPLIYHKDLSDLNFYTEISPFHFSRYDYHPSEDRITETEESNPEEVGNIYVTATRKRSDAVYKSGSILPNRPVVENASQVKDILEMEKVRQTASLAGIAGKSTTCRIKIGKVVTVSIPQTMGNQPDIGRYRVVRISHIVEGPDRYRNEFEAVPAGIKYLPANNVTLPYAYPATGIVTSNADPNNQGRVKVEFPWQHKKGKTTHWIRVQSPDAGSGKEVQANRGFVFIPEEGDQVMVSFEHGDPSRPYVSGSLFHGKNGQGGDKDNHLHSIITKSGHCIVFDDNNEGEWGITINDGSGNMIHLNTKDKNIEINSPETISLIAKNIKIAANESLDLNAEGKATLAAKSELTVISDGKLTAQAKQDAKLSSNSKVSVSAMNEIDIDGQKVALSGKSQVAVNSTGTMQVSGAITNIQGTAFKIQIT</sequence>
<dbReference type="RefSeq" id="WP_167963117.1">
    <property type="nucleotide sequence ID" value="NZ_CP050831.1"/>
</dbReference>
<dbReference type="Gene3D" id="2.40.50.230">
    <property type="entry name" value="Gp5 N-terminal domain"/>
    <property type="match status" value="1"/>
</dbReference>
<evidence type="ECO:0000313" key="3">
    <source>
        <dbReference type="Proteomes" id="UP000501780"/>
    </source>
</evidence>
<dbReference type="SUPFAM" id="SSF69349">
    <property type="entry name" value="Phage fibre proteins"/>
    <property type="match status" value="1"/>
</dbReference>
<name>A0A6H0KR11_9BACE</name>
<organism evidence="2 3">
    <name type="scientific">Bacteroides faecium</name>
    <dbReference type="NCBI Taxonomy" id="2715212"/>
    <lineage>
        <taxon>Bacteria</taxon>
        <taxon>Pseudomonadati</taxon>
        <taxon>Bacteroidota</taxon>
        <taxon>Bacteroidia</taxon>
        <taxon>Bacteroidales</taxon>
        <taxon>Bacteroidaceae</taxon>
        <taxon>Bacteroides</taxon>
    </lineage>
</organism>
<protein>
    <recommendedName>
        <fullName evidence="1">Gp5/Type VI secretion system Vgr protein OB-fold domain-containing protein</fullName>
    </recommendedName>
</protein>
<dbReference type="EMBL" id="CP050831">
    <property type="protein sequence ID" value="QIU94837.1"/>
    <property type="molecule type" value="Genomic_DNA"/>
</dbReference>
<dbReference type="SUPFAM" id="SSF69255">
    <property type="entry name" value="gp5 N-terminal domain-like"/>
    <property type="match status" value="1"/>
</dbReference>
<accession>A0A6H0KR11</accession>
<dbReference type="Proteomes" id="UP000501780">
    <property type="component" value="Chromosome"/>
</dbReference>
<dbReference type="Pfam" id="PF05954">
    <property type="entry name" value="Phage_GPD"/>
    <property type="match status" value="1"/>
</dbReference>
<reference evidence="2 3" key="1">
    <citation type="submission" date="2020-03" db="EMBL/GenBank/DDBJ databases">
        <title>Genomic analysis of Bacteroides faecium CBA7301.</title>
        <authorList>
            <person name="Kim J."/>
            <person name="Roh S.W."/>
        </authorList>
    </citation>
    <scope>NUCLEOTIDE SEQUENCE [LARGE SCALE GENOMIC DNA]</scope>
    <source>
        <strain evidence="2 3">CBA7301</strain>
    </source>
</reference>
<gene>
    <name evidence="2" type="ORF">BacF7301_12090</name>
</gene>
<evidence type="ECO:0000259" key="1">
    <source>
        <dbReference type="Pfam" id="PF04717"/>
    </source>
</evidence>
<proteinExistence type="predicted"/>
<keyword evidence="3" id="KW-1185">Reference proteome</keyword>
<feature type="domain" description="Gp5/Type VI secretion system Vgr protein OB-fold" evidence="1">
    <location>
        <begin position="367"/>
        <end position="447"/>
    </location>
</feature>
<dbReference type="SUPFAM" id="SSF69279">
    <property type="entry name" value="Phage tail proteins"/>
    <property type="match status" value="1"/>
</dbReference>
<dbReference type="Pfam" id="PF04717">
    <property type="entry name" value="Phage_base_V"/>
    <property type="match status" value="1"/>
</dbReference>
<evidence type="ECO:0000313" key="2">
    <source>
        <dbReference type="EMBL" id="QIU94837.1"/>
    </source>
</evidence>
<dbReference type="InterPro" id="IPR037026">
    <property type="entry name" value="Vgr_OB-fold_dom_sf"/>
</dbReference>
<dbReference type="KEGG" id="bfc:BacF7301_12090"/>